<protein>
    <submittedName>
        <fullName evidence="8">O-Glycosyl hydrolase</fullName>
    </submittedName>
</protein>
<evidence type="ECO:0000256" key="4">
    <source>
        <dbReference type="RuleBase" id="RU361188"/>
    </source>
</evidence>
<dbReference type="Gene3D" id="2.60.40.1180">
    <property type="entry name" value="Golgi alpha-mannosidase II"/>
    <property type="match status" value="1"/>
</dbReference>
<dbReference type="Pfam" id="PF17189">
    <property type="entry name" value="Glyco_hydro_30C"/>
    <property type="match status" value="1"/>
</dbReference>
<feature type="domain" description="Glycosyl hydrolase family 30 TIM-barrel" evidence="6">
    <location>
        <begin position="128"/>
        <end position="330"/>
    </location>
</feature>
<evidence type="ECO:0000259" key="6">
    <source>
        <dbReference type="Pfam" id="PF02055"/>
    </source>
</evidence>
<dbReference type="AlphaFoldDB" id="A0A1H1XFG6"/>
<dbReference type="STRING" id="113562.SAMN04489716_2447"/>
<dbReference type="EMBL" id="LT629758">
    <property type="protein sequence ID" value="SDT07978.1"/>
    <property type="molecule type" value="Genomic_DNA"/>
</dbReference>
<name>A0A1H1XFG6_9ACTN</name>
<gene>
    <name evidence="8" type="ORF">SAMN04489716_2447</name>
</gene>
<sequence>MNPAPAAVAAILPLFAMTPAGAVSVDRPLAAAVIDATTRYQRIDGFGISEAFGTANQLRYLGDTPVQRQALDMLFDTSTGAGFSILRNLIPSDPAHTMTPVAPASPSDPPTYVWDGTSDATDWGQLWLAKKAREYGVTRFYNNAWSAPGYMKTNNHEANGGMLCGTPGAVCASGDWRQAYADYLVQHAKNWASVGLTPAALGFVNEPNYVVGYSSMDFTPAQAADFAKVLGPTMRASGLPTRITCCDAIGWSDLPNYTSAVLSDPAARQAVDVFTSHGYATPPDSPVATGRKPVWQTEWSTGRGAFNTAWDDGSTQSGFTWAQNILTGLTEANLNAFLYWWGTSVSASSNSSLILLSGTTLIPAKRYFAFVNFSRFIRPGAVRIGASSPQQSLEMAAFRNVDGSRVVVALNTATTDATTSYRLRGRGAARGCPVTPYLTNSDHDTAVQAPLCLHRGSFTATVPARSLVTYVIDETSR</sequence>
<dbReference type="InterPro" id="IPR033452">
    <property type="entry name" value="GH30_C"/>
</dbReference>
<organism evidence="8 9">
    <name type="scientific">Actinoplanes derwentensis</name>
    <dbReference type="NCBI Taxonomy" id="113562"/>
    <lineage>
        <taxon>Bacteria</taxon>
        <taxon>Bacillati</taxon>
        <taxon>Actinomycetota</taxon>
        <taxon>Actinomycetes</taxon>
        <taxon>Micromonosporales</taxon>
        <taxon>Micromonosporaceae</taxon>
        <taxon>Actinoplanes</taxon>
    </lineage>
</organism>
<dbReference type="InterPro" id="IPR013780">
    <property type="entry name" value="Glyco_hydro_b"/>
</dbReference>
<keyword evidence="2 5" id="KW-0732">Signal</keyword>
<dbReference type="Gene3D" id="3.20.20.80">
    <property type="entry name" value="Glycosidases"/>
    <property type="match status" value="1"/>
</dbReference>
<feature type="signal peptide" evidence="5">
    <location>
        <begin position="1"/>
        <end position="22"/>
    </location>
</feature>
<accession>A0A1H1XFG6</accession>
<evidence type="ECO:0000256" key="2">
    <source>
        <dbReference type="ARBA" id="ARBA00022729"/>
    </source>
</evidence>
<evidence type="ECO:0000256" key="1">
    <source>
        <dbReference type="ARBA" id="ARBA00005382"/>
    </source>
</evidence>
<dbReference type="InterPro" id="IPR033453">
    <property type="entry name" value="Glyco_hydro_30_TIM-barrel"/>
</dbReference>
<dbReference type="InterPro" id="IPR017853">
    <property type="entry name" value="GH"/>
</dbReference>
<evidence type="ECO:0000259" key="7">
    <source>
        <dbReference type="Pfam" id="PF17189"/>
    </source>
</evidence>
<dbReference type="InterPro" id="IPR001139">
    <property type="entry name" value="Glyco_hydro_30"/>
</dbReference>
<evidence type="ECO:0000313" key="9">
    <source>
        <dbReference type="Proteomes" id="UP000198688"/>
    </source>
</evidence>
<dbReference type="PANTHER" id="PTHR11069:SF23">
    <property type="entry name" value="LYSOSOMAL ACID GLUCOSYLCERAMIDASE"/>
    <property type="match status" value="1"/>
</dbReference>
<keyword evidence="3 4" id="KW-0378">Hydrolase</keyword>
<dbReference type="GO" id="GO:0006680">
    <property type="term" value="P:glucosylceramide catabolic process"/>
    <property type="evidence" value="ECO:0007669"/>
    <property type="project" value="TreeGrafter"/>
</dbReference>
<feature type="domain" description="Glycosyl hydrolase family 30 beta sandwich" evidence="7">
    <location>
        <begin position="380"/>
        <end position="470"/>
    </location>
</feature>
<keyword evidence="9" id="KW-1185">Reference proteome</keyword>
<dbReference type="RefSeq" id="WP_092544332.1">
    <property type="nucleotide sequence ID" value="NZ_BOMJ01000041.1"/>
</dbReference>
<evidence type="ECO:0000256" key="3">
    <source>
        <dbReference type="ARBA" id="ARBA00022801"/>
    </source>
</evidence>
<dbReference type="SUPFAM" id="SSF51445">
    <property type="entry name" value="(Trans)glycosidases"/>
    <property type="match status" value="1"/>
</dbReference>
<dbReference type="GO" id="GO:0004348">
    <property type="term" value="F:glucosylceramidase activity"/>
    <property type="evidence" value="ECO:0007669"/>
    <property type="project" value="InterPro"/>
</dbReference>
<proteinExistence type="inferred from homology"/>
<feature type="chain" id="PRO_5009265471" evidence="5">
    <location>
        <begin position="23"/>
        <end position="477"/>
    </location>
</feature>
<dbReference type="GO" id="GO:0016020">
    <property type="term" value="C:membrane"/>
    <property type="evidence" value="ECO:0007669"/>
    <property type="project" value="GOC"/>
</dbReference>
<evidence type="ECO:0000313" key="8">
    <source>
        <dbReference type="EMBL" id="SDT07978.1"/>
    </source>
</evidence>
<dbReference type="Proteomes" id="UP000198688">
    <property type="component" value="Chromosome I"/>
</dbReference>
<dbReference type="SUPFAM" id="SSF51011">
    <property type="entry name" value="Glycosyl hydrolase domain"/>
    <property type="match status" value="1"/>
</dbReference>
<dbReference type="Pfam" id="PF02055">
    <property type="entry name" value="Glyco_hydro_30"/>
    <property type="match status" value="1"/>
</dbReference>
<evidence type="ECO:0000256" key="5">
    <source>
        <dbReference type="SAM" id="SignalP"/>
    </source>
</evidence>
<reference evidence="8 9" key="1">
    <citation type="submission" date="2016-10" db="EMBL/GenBank/DDBJ databases">
        <authorList>
            <person name="de Groot N.N."/>
        </authorList>
    </citation>
    <scope>NUCLEOTIDE SEQUENCE [LARGE SCALE GENOMIC DNA]</scope>
    <source>
        <strain evidence="8 9">DSM 43941</strain>
    </source>
</reference>
<comment type="similarity">
    <text evidence="1 4">Belongs to the glycosyl hydrolase 30 family.</text>
</comment>
<dbReference type="OrthoDB" id="9806701at2"/>
<keyword evidence="4" id="KW-0326">Glycosidase</keyword>
<dbReference type="PANTHER" id="PTHR11069">
    <property type="entry name" value="GLUCOSYLCERAMIDASE"/>
    <property type="match status" value="1"/>
</dbReference>